<dbReference type="PANTHER" id="PTHR43133:SF8">
    <property type="entry name" value="RNA POLYMERASE SIGMA FACTOR HI_1459-RELATED"/>
    <property type="match status" value="1"/>
</dbReference>
<reference evidence="8" key="1">
    <citation type="submission" date="2018-05" db="EMBL/GenBank/DDBJ databases">
        <authorList>
            <person name="Lanie J.A."/>
            <person name="Ng W.-L."/>
            <person name="Kazmierczak K.M."/>
            <person name="Andrzejewski T.M."/>
            <person name="Davidsen T.M."/>
            <person name="Wayne K.J."/>
            <person name="Tettelin H."/>
            <person name="Glass J.I."/>
            <person name="Rusch D."/>
            <person name="Podicherti R."/>
            <person name="Tsui H.-C.T."/>
            <person name="Winkler M.E."/>
        </authorList>
    </citation>
    <scope>NUCLEOTIDE SEQUENCE</scope>
</reference>
<evidence type="ECO:0000256" key="1">
    <source>
        <dbReference type="ARBA" id="ARBA00010641"/>
    </source>
</evidence>
<dbReference type="NCBIfam" id="TIGR02937">
    <property type="entry name" value="sigma70-ECF"/>
    <property type="match status" value="1"/>
</dbReference>
<evidence type="ECO:0000259" key="7">
    <source>
        <dbReference type="Pfam" id="PF08281"/>
    </source>
</evidence>
<dbReference type="Gene3D" id="1.10.1740.10">
    <property type="match status" value="1"/>
</dbReference>
<evidence type="ECO:0000313" key="8">
    <source>
        <dbReference type="EMBL" id="SVD87931.1"/>
    </source>
</evidence>
<dbReference type="InterPro" id="IPR013249">
    <property type="entry name" value="RNA_pol_sigma70_r4_t2"/>
</dbReference>
<sequence>MSDFELSDEILIKKFQDGDVGAYNQLVFRFKDRLLNFIYRFVNDLDLAEDLVQDTLLKLYTHKDSYQEIAKFSTWLYTIAANLARTELRKKKRRKTFSVTELSREDREFIIASSDVDPSQDFSSQNFEKSVQRALAELPDDFKTIIILRDIQELSYDEISKIVEVPLGTVKSRINRGRVKLQQLLKKKGERPY</sequence>
<dbReference type="SUPFAM" id="SSF88946">
    <property type="entry name" value="Sigma2 domain of RNA polymerase sigma factors"/>
    <property type="match status" value="1"/>
</dbReference>
<dbReference type="AlphaFoldDB" id="A0A382YXR4"/>
<evidence type="ECO:0000259" key="6">
    <source>
        <dbReference type="Pfam" id="PF04542"/>
    </source>
</evidence>
<dbReference type="InterPro" id="IPR036388">
    <property type="entry name" value="WH-like_DNA-bd_sf"/>
</dbReference>
<accession>A0A382YXR4</accession>
<protein>
    <recommendedName>
        <fullName evidence="9">RNA polymerase subunit sigma-24</fullName>
    </recommendedName>
</protein>
<dbReference type="InterPro" id="IPR014284">
    <property type="entry name" value="RNA_pol_sigma-70_dom"/>
</dbReference>
<dbReference type="GO" id="GO:0003677">
    <property type="term" value="F:DNA binding"/>
    <property type="evidence" value="ECO:0007669"/>
    <property type="project" value="UniProtKB-KW"/>
</dbReference>
<comment type="similarity">
    <text evidence="1">Belongs to the sigma-70 factor family. ECF subfamily.</text>
</comment>
<evidence type="ECO:0000256" key="4">
    <source>
        <dbReference type="ARBA" id="ARBA00023125"/>
    </source>
</evidence>
<proteinExistence type="inferred from homology"/>
<name>A0A382YXR4_9ZZZZ</name>
<dbReference type="InterPro" id="IPR013324">
    <property type="entry name" value="RNA_pol_sigma_r3/r4-like"/>
</dbReference>
<evidence type="ECO:0000256" key="2">
    <source>
        <dbReference type="ARBA" id="ARBA00023015"/>
    </source>
</evidence>
<dbReference type="InterPro" id="IPR013325">
    <property type="entry name" value="RNA_pol_sigma_r2"/>
</dbReference>
<dbReference type="Pfam" id="PF04542">
    <property type="entry name" value="Sigma70_r2"/>
    <property type="match status" value="1"/>
</dbReference>
<evidence type="ECO:0000256" key="5">
    <source>
        <dbReference type="ARBA" id="ARBA00023163"/>
    </source>
</evidence>
<dbReference type="Pfam" id="PF08281">
    <property type="entry name" value="Sigma70_r4_2"/>
    <property type="match status" value="1"/>
</dbReference>
<dbReference type="GO" id="GO:0016987">
    <property type="term" value="F:sigma factor activity"/>
    <property type="evidence" value="ECO:0007669"/>
    <property type="project" value="UniProtKB-KW"/>
</dbReference>
<dbReference type="CDD" id="cd06171">
    <property type="entry name" value="Sigma70_r4"/>
    <property type="match status" value="1"/>
</dbReference>
<gene>
    <name evidence="8" type="ORF">METZ01_LOCUS440785</name>
</gene>
<dbReference type="EMBL" id="UINC01179307">
    <property type="protein sequence ID" value="SVD87931.1"/>
    <property type="molecule type" value="Genomic_DNA"/>
</dbReference>
<organism evidence="8">
    <name type="scientific">marine metagenome</name>
    <dbReference type="NCBI Taxonomy" id="408172"/>
    <lineage>
        <taxon>unclassified sequences</taxon>
        <taxon>metagenomes</taxon>
        <taxon>ecological metagenomes</taxon>
    </lineage>
</organism>
<dbReference type="InterPro" id="IPR007627">
    <property type="entry name" value="RNA_pol_sigma70_r2"/>
</dbReference>
<feature type="domain" description="RNA polymerase sigma factor 70 region 4 type 2" evidence="7">
    <location>
        <begin position="130"/>
        <end position="181"/>
    </location>
</feature>
<dbReference type="SUPFAM" id="SSF88659">
    <property type="entry name" value="Sigma3 and sigma4 domains of RNA polymerase sigma factors"/>
    <property type="match status" value="1"/>
</dbReference>
<evidence type="ECO:0008006" key="9">
    <source>
        <dbReference type="Google" id="ProtNLM"/>
    </source>
</evidence>
<dbReference type="InterPro" id="IPR039425">
    <property type="entry name" value="RNA_pol_sigma-70-like"/>
</dbReference>
<keyword evidence="2" id="KW-0805">Transcription regulation</keyword>
<keyword evidence="5" id="KW-0804">Transcription</keyword>
<evidence type="ECO:0000256" key="3">
    <source>
        <dbReference type="ARBA" id="ARBA00023082"/>
    </source>
</evidence>
<keyword evidence="3" id="KW-0731">Sigma factor</keyword>
<keyword evidence="4" id="KW-0238">DNA-binding</keyword>
<dbReference type="GO" id="GO:0006352">
    <property type="term" value="P:DNA-templated transcription initiation"/>
    <property type="evidence" value="ECO:0007669"/>
    <property type="project" value="InterPro"/>
</dbReference>
<dbReference type="Gene3D" id="1.10.10.10">
    <property type="entry name" value="Winged helix-like DNA-binding domain superfamily/Winged helix DNA-binding domain"/>
    <property type="match status" value="1"/>
</dbReference>
<feature type="domain" description="RNA polymerase sigma-70 region 2" evidence="6">
    <location>
        <begin position="29"/>
        <end position="94"/>
    </location>
</feature>
<dbReference type="PANTHER" id="PTHR43133">
    <property type="entry name" value="RNA POLYMERASE ECF-TYPE SIGMA FACTO"/>
    <property type="match status" value="1"/>
</dbReference>